<keyword evidence="2" id="KW-0472">Membrane</keyword>
<feature type="compositionally biased region" description="Polar residues" evidence="1">
    <location>
        <begin position="576"/>
        <end position="591"/>
    </location>
</feature>
<evidence type="ECO:0000313" key="4">
    <source>
        <dbReference type="Proteomes" id="UP001159405"/>
    </source>
</evidence>
<protein>
    <submittedName>
        <fullName evidence="3">Uncharacterized protein</fullName>
    </submittedName>
</protein>
<dbReference type="Gene3D" id="2.10.50.10">
    <property type="entry name" value="Tumor Necrosis Factor Receptor, subunit A, domain 2"/>
    <property type="match status" value="1"/>
</dbReference>
<dbReference type="Proteomes" id="UP001159405">
    <property type="component" value="Unassembled WGS sequence"/>
</dbReference>
<gene>
    <name evidence="3" type="ORF">PLOB_00013681</name>
</gene>
<evidence type="ECO:0000313" key="3">
    <source>
        <dbReference type="EMBL" id="CAH3106186.1"/>
    </source>
</evidence>
<feature type="transmembrane region" description="Helical" evidence="2">
    <location>
        <begin position="215"/>
        <end position="235"/>
    </location>
</feature>
<feature type="transmembrane region" description="Helical" evidence="2">
    <location>
        <begin position="172"/>
        <end position="194"/>
    </location>
</feature>
<comment type="caution">
    <text evidence="3">The sequence shown here is derived from an EMBL/GenBank/DDBJ whole genome shotgun (WGS) entry which is preliminary data.</text>
</comment>
<evidence type="ECO:0000256" key="2">
    <source>
        <dbReference type="SAM" id="Phobius"/>
    </source>
</evidence>
<keyword evidence="2" id="KW-1133">Transmembrane helix</keyword>
<evidence type="ECO:0000256" key="1">
    <source>
        <dbReference type="SAM" id="MobiDB-lite"/>
    </source>
</evidence>
<feature type="compositionally biased region" description="Basic and acidic residues" evidence="1">
    <location>
        <begin position="595"/>
        <end position="609"/>
    </location>
</feature>
<reference evidence="3 4" key="1">
    <citation type="submission" date="2022-05" db="EMBL/GenBank/DDBJ databases">
        <authorList>
            <consortium name="Genoscope - CEA"/>
            <person name="William W."/>
        </authorList>
    </citation>
    <scope>NUCLEOTIDE SEQUENCE [LARGE SCALE GENOMIC DNA]</scope>
</reference>
<dbReference type="EMBL" id="CALNXK010000018">
    <property type="protein sequence ID" value="CAH3106186.1"/>
    <property type="molecule type" value="Genomic_DNA"/>
</dbReference>
<feature type="non-terminal residue" evidence="3">
    <location>
        <position position="1"/>
    </location>
</feature>
<accession>A0ABN8NEF4</accession>
<name>A0ABN8NEF4_9CNID</name>
<feature type="transmembrane region" description="Helical" evidence="2">
    <location>
        <begin position="384"/>
        <end position="405"/>
    </location>
</feature>
<feature type="transmembrane region" description="Helical" evidence="2">
    <location>
        <begin position="459"/>
        <end position="478"/>
    </location>
</feature>
<feature type="transmembrane region" description="Helical" evidence="2">
    <location>
        <begin position="276"/>
        <end position="296"/>
    </location>
</feature>
<organism evidence="3 4">
    <name type="scientific">Porites lobata</name>
    <dbReference type="NCBI Taxonomy" id="104759"/>
    <lineage>
        <taxon>Eukaryota</taxon>
        <taxon>Metazoa</taxon>
        <taxon>Cnidaria</taxon>
        <taxon>Anthozoa</taxon>
        <taxon>Hexacorallia</taxon>
        <taxon>Scleractinia</taxon>
        <taxon>Fungiina</taxon>
        <taxon>Poritidae</taxon>
        <taxon>Porites</taxon>
    </lineage>
</organism>
<feature type="transmembrane region" description="Helical" evidence="2">
    <location>
        <begin position="498"/>
        <end position="520"/>
    </location>
</feature>
<feature type="region of interest" description="Disordered" evidence="1">
    <location>
        <begin position="573"/>
        <end position="615"/>
    </location>
</feature>
<proteinExistence type="predicted"/>
<feature type="non-terminal residue" evidence="3">
    <location>
        <position position="615"/>
    </location>
</feature>
<keyword evidence="2" id="KW-0812">Transmembrane</keyword>
<feature type="transmembrane region" description="Helical" evidence="2">
    <location>
        <begin position="429"/>
        <end position="447"/>
    </location>
</feature>
<keyword evidence="4" id="KW-1185">Reference proteome</keyword>
<sequence>LFSSLLTGGFFSDEVGYVAENCKKCPDGSFVAFDKAPGTQSQDCKSCPQGTETDFFAGYRACKCLEGFYRTDMFGVCRKCGLQGGLACQDDYASLKSGYWWEWRNKTHIYRYKEFIRNLLASVPALGPDDVQYPYAIPTPYMCPRKESCKGVCSSGYFKQLQTCKQCPTKKWMIGQLTIVGCVLMAIVAFLAWSSKRKVKNTQEHTFLDTFFSKLKIVIGFYQVTYGILEAFSFIKWPDSLEIIGRYSEILQMNAFQIAPVQCLISGLQVDAFANLFAMMVINAAAIALSIVFYGVRKITILKNGSLNSEGKSSEISQTKELVYKNLFFVLYVTYLSTCFKTATVLPLSCREICRDTGESFCSVYLKSDYNIQCTGPKYKRMAIAAYISTAYLFALPTASFIALWKQRGIVTAESANTPHDLVSKNRSYIGLAWVIAGMYGVVFSFVSPIQDVVENRLMVTSIAVTVVNLGIGAVSRIPAENVPGSDDSYSDAMLFKILVIGANTLVIGLLAVQYAVHFYQYVKEWLRNPQCSVSCCVALLLPLIDMKGDIGDQVTGPNGLGKREIDVGQVDMPDFSSSTKAQDAGKNSGSAKCDSIDTKSECRSDSCHRGTQTK</sequence>